<sequence length="171" mass="18943">MVEDHYYEGGIGEAVSAAIVGKPGVTVTCLAVNQHLDSDEEGLEESSEIKGEPNGLENMELRNLELSVVEPQPVCASAAPEIDRSNKDLPPETLGAEHKCKNLKTKLLHYKPCQYEAESEEQFIHHTRVHSAKRVFVEESAEKQAKARESGASASVKGDFLKRLIHCDYWL</sequence>
<evidence type="ECO:0000313" key="2">
    <source>
        <dbReference type="EMBL" id="KFO22151.1"/>
    </source>
</evidence>
<protein>
    <submittedName>
        <fullName evidence="2">RE1-silencing transcription factor</fullName>
    </submittedName>
</protein>
<dbReference type="EMBL" id="KN124115">
    <property type="protein sequence ID" value="KFO22151.1"/>
    <property type="molecule type" value="Genomic_DNA"/>
</dbReference>
<feature type="domain" description="REST-like C2H2-type zinc finger" evidence="1">
    <location>
        <begin position="106"/>
        <end position="134"/>
    </location>
</feature>
<name>A0A091DHA6_FUKDA</name>
<reference evidence="2 3" key="1">
    <citation type="submission" date="2013-11" db="EMBL/GenBank/DDBJ databases">
        <title>The Damaraland mole rat (Fukomys damarensis) genome and evolution of African mole rats.</title>
        <authorList>
            <person name="Gladyshev V.N."/>
            <person name="Fang X."/>
        </authorList>
    </citation>
    <scope>NUCLEOTIDE SEQUENCE [LARGE SCALE GENOMIC DNA]</scope>
    <source>
        <tissue evidence="2">Liver</tissue>
    </source>
</reference>
<keyword evidence="3" id="KW-1185">Reference proteome</keyword>
<proteinExistence type="predicted"/>
<evidence type="ECO:0000259" key="1">
    <source>
        <dbReference type="Pfam" id="PF24540"/>
    </source>
</evidence>
<accession>A0A091DHA6</accession>
<dbReference type="AlphaFoldDB" id="A0A091DHA6"/>
<dbReference type="Proteomes" id="UP000028990">
    <property type="component" value="Unassembled WGS sequence"/>
</dbReference>
<organism evidence="2 3">
    <name type="scientific">Fukomys damarensis</name>
    <name type="common">Damaraland mole rat</name>
    <name type="synonym">Cryptomys damarensis</name>
    <dbReference type="NCBI Taxonomy" id="885580"/>
    <lineage>
        <taxon>Eukaryota</taxon>
        <taxon>Metazoa</taxon>
        <taxon>Chordata</taxon>
        <taxon>Craniata</taxon>
        <taxon>Vertebrata</taxon>
        <taxon>Euteleostomi</taxon>
        <taxon>Mammalia</taxon>
        <taxon>Eutheria</taxon>
        <taxon>Euarchontoglires</taxon>
        <taxon>Glires</taxon>
        <taxon>Rodentia</taxon>
        <taxon>Hystricomorpha</taxon>
        <taxon>Bathyergidae</taxon>
        <taxon>Fukomys</taxon>
    </lineage>
</organism>
<gene>
    <name evidence="2" type="ORF">H920_16445</name>
</gene>
<dbReference type="Pfam" id="PF24540">
    <property type="entry name" value="zf-C2H2_REST"/>
    <property type="match status" value="1"/>
</dbReference>
<dbReference type="InterPro" id="IPR057281">
    <property type="entry name" value="Zfn-C2H2_REST"/>
</dbReference>
<evidence type="ECO:0000313" key="3">
    <source>
        <dbReference type="Proteomes" id="UP000028990"/>
    </source>
</evidence>